<sequence length="279" mass="30394">MPDSVSIHCREATVRFDDSIDAVSKVTFQIQPGRRFALVGQSGCGKTTLLRVIAGLQDLTSGTLDATTHGSEGRSTSRPRVSFVFQQPALLPWRRSLANVTLPLELAPHHSGAKPLPVVRDELARQALDEVEMSNAANRFPFQLSGGMKMRVSIARALVTQPELLLLDEPFASLDDLLRTQLGDLVTALWRKHCFTMVLVTHNIAEAILLSDQIGVMHQGRLVSVLDNPLNHDAAASNPTTQIDASSANAGGEFDMRRTPEFGEFFGVVSDELRKAATT</sequence>
<keyword evidence="6" id="KW-1185">Reference proteome</keyword>
<proteinExistence type="predicted"/>
<dbReference type="SMART" id="SM00382">
    <property type="entry name" value="AAA"/>
    <property type="match status" value="1"/>
</dbReference>
<dbReference type="PROSITE" id="PS50893">
    <property type="entry name" value="ABC_TRANSPORTER_2"/>
    <property type="match status" value="1"/>
</dbReference>
<dbReference type="InterPro" id="IPR027417">
    <property type="entry name" value="P-loop_NTPase"/>
</dbReference>
<comment type="caution">
    <text evidence="5">The sequence shown here is derived from an EMBL/GenBank/DDBJ whole genome shotgun (WGS) entry which is preliminary data.</text>
</comment>
<gene>
    <name evidence="5" type="ORF">SAMN06265222_101471</name>
</gene>
<accession>A0ABY1PPM9</accession>
<evidence type="ECO:0000313" key="5">
    <source>
        <dbReference type="EMBL" id="SMP40542.1"/>
    </source>
</evidence>
<evidence type="ECO:0000256" key="2">
    <source>
        <dbReference type="ARBA" id="ARBA00022741"/>
    </source>
</evidence>
<dbReference type="PROSITE" id="PS00211">
    <property type="entry name" value="ABC_TRANSPORTER_1"/>
    <property type="match status" value="1"/>
</dbReference>
<organism evidence="5 6">
    <name type="scientific">Neorhodopirellula lusitana</name>
    <dbReference type="NCBI Taxonomy" id="445327"/>
    <lineage>
        <taxon>Bacteria</taxon>
        <taxon>Pseudomonadati</taxon>
        <taxon>Planctomycetota</taxon>
        <taxon>Planctomycetia</taxon>
        <taxon>Pirellulales</taxon>
        <taxon>Pirellulaceae</taxon>
        <taxon>Neorhodopirellula</taxon>
    </lineage>
</organism>
<dbReference type="Pfam" id="PF00005">
    <property type="entry name" value="ABC_tran"/>
    <property type="match status" value="1"/>
</dbReference>
<keyword evidence="2" id="KW-0547">Nucleotide-binding</keyword>
<dbReference type="GO" id="GO:0005524">
    <property type="term" value="F:ATP binding"/>
    <property type="evidence" value="ECO:0007669"/>
    <property type="project" value="UniProtKB-KW"/>
</dbReference>
<name>A0ABY1PPM9_9BACT</name>
<evidence type="ECO:0000313" key="6">
    <source>
        <dbReference type="Proteomes" id="UP001158067"/>
    </source>
</evidence>
<dbReference type="Proteomes" id="UP001158067">
    <property type="component" value="Unassembled WGS sequence"/>
</dbReference>
<dbReference type="EMBL" id="FXUG01000001">
    <property type="protein sequence ID" value="SMP40542.1"/>
    <property type="molecule type" value="Genomic_DNA"/>
</dbReference>
<dbReference type="InterPro" id="IPR003439">
    <property type="entry name" value="ABC_transporter-like_ATP-bd"/>
</dbReference>
<protein>
    <submittedName>
        <fullName evidence="5">NitT/TauT family transport system ATP-binding protein</fullName>
    </submittedName>
</protein>
<dbReference type="Gene3D" id="3.40.50.300">
    <property type="entry name" value="P-loop containing nucleotide triphosphate hydrolases"/>
    <property type="match status" value="1"/>
</dbReference>
<evidence type="ECO:0000259" key="4">
    <source>
        <dbReference type="PROSITE" id="PS50893"/>
    </source>
</evidence>
<feature type="domain" description="ABC transporter" evidence="4">
    <location>
        <begin position="7"/>
        <end position="244"/>
    </location>
</feature>
<keyword evidence="3 5" id="KW-0067">ATP-binding</keyword>
<dbReference type="InterPro" id="IPR003593">
    <property type="entry name" value="AAA+_ATPase"/>
</dbReference>
<keyword evidence="1" id="KW-0813">Transport</keyword>
<dbReference type="SUPFAM" id="SSF52540">
    <property type="entry name" value="P-loop containing nucleoside triphosphate hydrolases"/>
    <property type="match status" value="1"/>
</dbReference>
<dbReference type="PANTHER" id="PTHR42788:SF20">
    <property type="entry name" value="ABC TRANSPORTER ATP-BINDING PROTEIN"/>
    <property type="match status" value="1"/>
</dbReference>
<dbReference type="InterPro" id="IPR050166">
    <property type="entry name" value="ABC_transporter_ATP-bind"/>
</dbReference>
<dbReference type="PANTHER" id="PTHR42788">
    <property type="entry name" value="TAURINE IMPORT ATP-BINDING PROTEIN-RELATED"/>
    <property type="match status" value="1"/>
</dbReference>
<evidence type="ECO:0000256" key="3">
    <source>
        <dbReference type="ARBA" id="ARBA00022840"/>
    </source>
</evidence>
<dbReference type="RefSeq" id="WP_283430704.1">
    <property type="nucleotide sequence ID" value="NZ_FXUG01000001.1"/>
</dbReference>
<reference evidence="5 6" key="1">
    <citation type="submission" date="2017-05" db="EMBL/GenBank/DDBJ databases">
        <authorList>
            <person name="Varghese N."/>
            <person name="Submissions S."/>
        </authorList>
    </citation>
    <scope>NUCLEOTIDE SEQUENCE [LARGE SCALE GENOMIC DNA]</scope>
    <source>
        <strain evidence="5 6">DSM 25457</strain>
    </source>
</reference>
<evidence type="ECO:0000256" key="1">
    <source>
        <dbReference type="ARBA" id="ARBA00022448"/>
    </source>
</evidence>
<dbReference type="InterPro" id="IPR017871">
    <property type="entry name" value="ABC_transporter-like_CS"/>
</dbReference>